<name>A0A367YY75_9ACTN</name>
<proteinExistence type="predicted"/>
<dbReference type="Gene3D" id="3.40.430.10">
    <property type="entry name" value="Dihydrofolate Reductase, subunit A"/>
    <property type="match status" value="1"/>
</dbReference>
<dbReference type="InterPro" id="IPR024072">
    <property type="entry name" value="DHFR-like_dom_sf"/>
</dbReference>
<dbReference type="AlphaFoldDB" id="A0A367YY75"/>
<dbReference type="EMBL" id="QOUI01000002">
    <property type="protein sequence ID" value="RCK70778.1"/>
    <property type="molecule type" value="Genomic_DNA"/>
</dbReference>
<evidence type="ECO:0000256" key="2">
    <source>
        <dbReference type="ARBA" id="ARBA00022857"/>
    </source>
</evidence>
<evidence type="ECO:0000259" key="4">
    <source>
        <dbReference type="Pfam" id="PF01872"/>
    </source>
</evidence>
<dbReference type="InterPro" id="IPR002734">
    <property type="entry name" value="RibDG_C"/>
</dbReference>
<dbReference type="GO" id="GO:0009231">
    <property type="term" value="P:riboflavin biosynthetic process"/>
    <property type="evidence" value="ECO:0007669"/>
    <property type="project" value="InterPro"/>
</dbReference>
<protein>
    <recommendedName>
        <fullName evidence="4">Bacterial bifunctional deaminase-reductase C-terminal domain-containing protein</fullName>
    </recommendedName>
</protein>
<accession>A0A367YY75</accession>
<comment type="caution">
    <text evidence="5">The sequence shown here is derived from an EMBL/GenBank/DDBJ whole genome shotgun (WGS) entry which is preliminary data.</text>
</comment>
<reference evidence="5 6" key="1">
    <citation type="submission" date="2018-07" db="EMBL/GenBank/DDBJ databases">
        <title>Desertimonas flava gen. nov. sp. nov.</title>
        <authorList>
            <person name="Liu S."/>
        </authorList>
    </citation>
    <scope>NUCLEOTIDE SEQUENCE [LARGE SCALE GENOMIC DNA]</scope>
    <source>
        <strain evidence="5 6">16Sb5-5</strain>
    </source>
</reference>
<dbReference type="PANTHER" id="PTHR38011:SF7">
    <property type="entry name" value="2,5-DIAMINO-6-RIBOSYLAMINO-4(3H)-PYRIMIDINONE 5'-PHOSPHATE REDUCTASE"/>
    <property type="match status" value="1"/>
</dbReference>
<dbReference type="RefSeq" id="WP_114125548.1">
    <property type="nucleotide sequence ID" value="NZ_QOUI01000002.1"/>
</dbReference>
<keyword evidence="3" id="KW-0560">Oxidoreductase</keyword>
<dbReference type="GO" id="GO:0008703">
    <property type="term" value="F:5-amino-6-(5-phosphoribosylamino)uracil reductase activity"/>
    <property type="evidence" value="ECO:0007669"/>
    <property type="project" value="InterPro"/>
</dbReference>
<keyword evidence="6" id="KW-1185">Reference proteome</keyword>
<feature type="domain" description="Bacterial bifunctional deaminase-reductase C-terminal" evidence="4">
    <location>
        <begin position="4"/>
        <end position="223"/>
    </location>
</feature>
<dbReference type="Proteomes" id="UP000252770">
    <property type="component" value="Unassembled WGS sequence"/>
</dbReference>
<dbReference type="PANTHER" id="PTHR38011">
    <property type="entry name" value="DIHYDROFOLATE REDUCTASE FAMILY PROTEIN (AFU_ORTHOLOGUE AFUA_8G06820)"/>
    <property type="match status" value="1"/>
</dbReference>
<evidence type="ECO:0000256" key="1">
    <source>
        <dbReference type="ARBA" id="ARBA00005104"/>
    </source>
</evidence>
<gene>
    <name evidence="5" type="ORF">DT076_05120</name>
</gene>
<sequence>MARPRVTVYNEVSVDGRIQGFVGDPSRYYRRGFALDYDAVLMGSVTARSFGPAETDDEQAGQGPTVAAQPVPEGFAELVTEPRPRLVVVDGGGVVRNWRHAQAQPWYGGFVSLVSAHTPPEHVEHLRRREVDVVTAGDRHVDLAAALEQLARRHGVRSLRTDSGGRLAGALLAAGLVDELVLLVVPRLSGRHHGLSVVELPHPMDEHGLDLELTELERLDDGTLWSRYRVRY</sequence>
<comment type="pathway">
    <text evidence="1">Cofactor biosynthesis; riboflavin biosynthesis.</text>
</comment>
<dbReference type="Pfam" id="PF01872">
    <property type="entry name" value="RibD_C"/>
    <property type="match status" value="1"/>
</dbReference>
<keyword evidence="2" id="KW-0521">NADP</keyword>
<organism evidence="5 6">
    <name type="scientific">Desertihabitans brevis</name>
    <dbReference type="NCBI Taxonomy" id="2268447"/>
    <lineage>
        <taxon>Bacteria</taxon>
        <taxon>Bacillati</taxon>
        <taxon>Actinomycetota</taxon>
        <taxon>Actinomycetes</taxon>
        <taxon>Propionibacteriales</taxon>
        <taxon>Propionibacteriaceae</taxon>
        <taxon>Desertihabitans</taxon>
    </lineage>
</organism>
<evidence type="ECO:0000313" key="6">
    <source>
        <dbReference type="Proteomes" id="UP000252770"/>
    </source>
</evidence>
<evidence type="ECO:0000256" key="3">
    <source>
        <dbReference type="ARBA" id="ARBA00023002"/>
    </source>
</evidence>
<dbReference type="InterPro" id="IPR050765">
    <property type="entry name" value="Riboflavin_Biosynth_HTPR"/>
</dbReference>
<evidence type="ECO:0000313" key="5">
    <source>
        <dbReference type="EMBL" id="RCK70778.1"/>
    </source>
</evidence>
<dbReference type="SUPFAM" id="SSF53597">
    <property type="entry name" value="Dihydrofolate reductase-like"/>
    <property type="match status" value="1"/>
</dbReference>